<dbReference type="InterPro" id="IPR005467">
    <property type="entry name" value="His_kinase_dom"/>
</dbReference>
<dbReference type="PANTHER" id="PTHR43395:SF8">
    <property type="entry name" value="HISTIDINE KINASE"/>
    <property type="match status" value="1"/>
</dbReference>
<dbReference type="SMART" id="SM00260">
    <property type="entry name" value="CheW"/>
    <property type="match status" value="1"/>
</dbReference>
<feature type="domain" description="Histidine kinase" evidence="11">
    <location>
        <begin position="1788"/>
        <end position="2001"/>
    </location>
</feature>
<dbReference type="Pfam" id="PF02518">
    <property type="entry name" value="HATPase_c"/>
    <property type="match status" value="1"/>
</dbReference>
<reference evidence="15 16" key="1">
    <citation type="submission" date="2022-03" db="EMBL/GenBank/DDBJ databases">
        <title>Complete genome sequence of Lysobacter capsici VKM B-2533 and Lysobacter gummosus 10.1.1, promising sources of lytic agents.</title>
        <authorList>
            <person name="Tarlachkov S.V."/>
            <person name="Kudryakova I.V."/>
            <person name="Afoshin A.S."/>
            <person name="Leontyevskaya E.A."/>
            <person name="Leontyevskaya N.V."/>
        </authorList>
    </citation>
    <scope>NUCLEOTIDE SEQUENCE [LARGE SCALE GENOMIC DNA]</scope>
    <source>
        <strain evidence="15 16">10.1.1</strain>
    </source>
</reference>
<dbReference type="PROSITE" id="PS50109">
    <property type="entry name" value="HIS_KIN"/>
    <property type="match status" value="1"/>
</dbReference>
<dbReference type="CDD" id="cd17546">
    <property type="entry name" value="REC_hyHK_CKI1_RcsC-like"/>
    <property type="match status" value="1"/>
</dbReference>
<dbReference type="InterPro" id="IPR051315">
    <property type="entry name" value="Bact_Chemotaxis_CheA"/>
</dbReference>
<feature type="domain" description="CheW-like" evidence="13">
    <location>
        <begin position="2003"/>
        <end position="2136"/>
    </location>
</feature>
<feature type="modified residue" description="4-aspartylphosphate" evidence="8">
    <location>
        <position position="2208"/>
    </location>
</feature>
<dbReference type="SMART" id="SM00073">
    <property type="entry name" value="HPT"/>
    <property type="match status" value="2"/>
</dbReference>
<dbReference type="Pfam" id="PF01584">
    <property type="entry name" value="CheW"/>
    <property type="match status" value="1"/>
</dbReference>
<keyword evidence="16" id="KW-1185">Reference proteome</keyword>
<dbReference type="Pfam" id="PF00072">
    <property type="entry name" value="Response_reg"/>
    <property type="match status" value="1"/>
</dbReference>
<evidence type="ECO:0000256" key="5">
    <source>
        <dbReference type="ARBA" id="ARBA00022777"/>
    </source>
</evidence>
<dbReference type="SMART" id="SM00448">
    <property type="entry name" value="REC"/>
    <property type="match status" value="1"/>
</dbReference>
<dbReference type="PROSITE" id="PS50894">
    <property type="entry name" value="HPT"/>
    <property type="match status" value="2"/>
</dbReference>
<dbReference type="RefSeq" id="WP_057943997.1">
    <property type="nucleotide sequence ID" value="NZ_CP011131.1"/>
</dbReference>
<dbReference type="InterPro" id="IPR004105">
    <property type="entry name" value="CheA-like_dim"/>
</dbReference>
<evidence type="ECO:0000256" key="4">
    <source>
        <dbReference type="ARBA" id="ARBA00022679"/>
    </source>
</evidence>
<evidence type="ECO:0000256" key="2">
    <source>
        <dbReference type="ARBA" id="ARBA00012438"/>
    </source>
</evidence>
<organism evidence="15 16">
    <name type="scientific">Lysobacter gummosus</name>
    <dbReference type="NCBI Taxonomy" id="262324"/>
    <lineage>
        <taxon>Bacteria</taxon>
        <taxon>Pseudomonadati</taxon>
        <taxon>Pseudomonadota</taxon>
        <taxon>Gammaproteobacteria</taxon>
        <taxon>Lysobacterales</taxon>
        <taxon>Lysobacteraceae</taxon>
        <taxon>Lysobacter</taxon>
    </lineage>
</organism>
<feature type="domain" description="HPt" evidence="14">
    <location>
        <begin position="695"/>
        <end position="802"/>
    </location>
</feature>
<keyword evidence="6" id="KW-0902">Two-component regulatory system</keyword>
<dbReference type="InterPro" id="IPR008207">
    <property type="entry name" value="Sig_transdc_His_kin_Hpt_dom"/>
</dbReference>
<dbReference type="InterPro" id="IPR003594">
    <property type="entry name" value="HATPase_dom"/>
</dbReference>
<dbReference type="Gene3D" id="2.30.30.40">
    <property type="entry name" value="SH3 Domains"/>
    <property type="match status" value="1"/>
</dbReference>
<dbReference type="SUPFAM" id="SSF50341">
    <property type="entry name" value="CheW-like"/>
    <property type="match status" value="1"/>
</dbReference>
<evidence type="ECO:0000256" key="1">
    <source>
        <dbReference type="ARBA" id="ARBA00000085"/>
    </source>
</evidence>
<dbReference type="CDD" id="cd00088">
    <property type="entry name" value="HPT"/>
    <property type="match status" value="2"/>
</dbReference>
<evidence type="ECO:0000259" key="12">
    <source>
        <dbReference type="PROSITE" id="PS50110"/>
    </source>
</evidence>
<dbReference type="InterPro" id="IPR036061">
    <property type="entry name" value="CheW-like_dom_sf"/>
</dbReference>
<proteinExistence type="predicted"/>
<dbReference type="InterPro" id="IPR004358">
    <property type="entry name" value="Sig_transdc_His_kin-like_C"/>
</dbReference>
<protein>
    <recommendedName>
        <fullName evidence="2">histidine kinase</fullName>
        <ecNumber evidence="2">2.7.13.3</ecNumber>
    </recommendedName>
</protein>
<dbReference type="PRINTS" id="PR00344">
    <property type="entry name" value="BCTRLSENSOR"/>
</dbReference>
<dbReference type="EC" id="2.7.13.3" evidence="2"/>
<feature type="modified residue" description="Phosphohistidine" evidence="7">
    <location>
        <position position="742"/>
    </location>
</feature>
<gene>
    <name evidence="15" type="ORF">MOV92_18205</name>
</gene>
<dbReference type="InterPro" id="IPR002545">
    <property type="entry name" value="CheW-lke_dom"/>
</dbReference>
<sequence length="2282" mass="247150">MTALREAIDTTTLGWIKPELDETLRQARQEIEAFAEDPADTSRMRVCANHLHQVHGTLRMVELYAPAMVAEEMERLAVALQQGAVHDRDEACAALMRGVVLLPDYLERLQGGHRDIPIVLLPLLNELRATRGESGLNESVLFAPNLDRPLPAHLPPPLPVGAAGGRNTSAPHLASLRDALAAWPEDGAPGNASQLASAIDGLLADVVLEPVRRMLWVASSVAHALRDGALPPTRALRQAFGGVEREARQMLADDGFSAPRGEPAAEPTRQLLYHVAHSDGRHPALDDLRQTFELAAHLPSESELEHARGSLSGRNRALLDTVAAAIKEDLLRVKDALDLHLRTNQTDPGELRPQVEALARVSDTLGMMGLGMARTVVLQQREAMSEIVEGRRAADEGTLLDVAGALLYVDASLDDQVSRLGLPDDKAEEDLLAGEARKVLDVVAREAIANFGDARQSFVAFVETKWDHEELIEVPRVLDEVAGALRMIELPLAADYLTGVKRYTEVELIGRRRVPSGQQLDTLADALASLEYYLEALREQRPNRDDILDIARQSLEALRYWPLPDVVRAEPQAEQAAAPATAEAASQDGAQAPAAAPTPPAQNQIPAAAEWTLSDVQARELSASSEPVDAEHGAAQYASAFDAEPNTAQPPAEAADVTERISGGLVNSALMEAVPSSPPSFLGQSQPAHGGFETVDDIDDEVREIFLEEFEEEIANLDHLLPAWRETPEDLARVQPVRRVFHTLKGSGRLVGARTLGEFSWKIENLLNRVREHGRPASPQVIDLIEHAHRALPGFYAALRNEAPLSVDVAGIEAHADLLASGEEAFYQVPAPVSAEPPVEAAAPPAIVTEGPYVPASVDPVLLEILDGEVAGHLVTIEAWLASAQAKPQLASDQLQRSIHTLNGAFAMTEVPVITDVTAPTEAYVKRLLASGAPASSEGISALSAVADAIRRTVEALKSPTPHVPMFLGLPERIAALRDSLPDARSPMVVEEFEIELDELPGGQEVAELTATDLSAFEGYDLQRESEDGPAPPQTSTPASNEEAFEINLDELPGELDAHTLGALGLSDHSIEKARVDAERAVAEQAAAERIAAEQAQAARAQAERAEAERIAAEQAQAARIAAEQAAAARAEAERAEAERLAAERAEAARLEAERLAAEQAEAARLEAERLAAEQAEAARLEAERLAAEQAEAARAEAERLAAEQAEAARQEAERLAAEQAEAARLEAERLAAEQAEAARVEAERLAAERAEAARLEAERREAERLAAEEQAAAERLTAEQAEAARLEAERLEAERVAEEERLEYERLEAEYAAEAQRAEAERLAAEQAEAERLEAERLAAEQAEAERLEAERLAAEQAEAERLEAERFAAEQAEAERLEAERLAAEQAEVERLQAERLATEQAEAERLEAERIAAAQRDEADRLQAEYLQAANSEPDELVQAHLQDLAREAEAAAAAEAEQAARRAAAPSSAVAGISAALAAAFAQASSADPDPEASLDLSELDPELVDIFVEEGGDLLDHSDGLLAQLREAPNEREPLVGLQRDLHTLKGGARMAGIMAVGELGHVMESLLESVVDNRIELGRDGIVLLERGFDRLHAMVTRVGGRKAIAMPNALISVFEARSRGEALPGMAEGYEGEGAAQAAAVDTGALKPLSAPIVDAPFADEDDIGVRAPQEQVRIRADLLDRLVNYAGEVAIYRARLEQQLGAFRGAIAEMAATNLRMRDQLRRLEIETEAQIIARYQREGESGDQSFDPLELDRFSTLQQLSRALGESAADQNSLQITLDDLTRQYETLLLQQSRVSSELQEGLMRTRMVPFDTLLPRLRRVVRQASTELGKQVALKLEGTQGELDRNVLERMTAPLEHMLRNAVAHGLEKPEQRRAAGKPEEGTVRIAVRREGSEVVLEVADDGAGLDRAAIRRRGEERGLVRTDAVLSEADLDTLILEPGFSTADEVSRLAGRGVGMDVVASEVRQLGGTLDIHSNPGKGVHFTLRLPQTLAVTQAVFVRIGDITFAVPIASVRGVGRLSRELLDAGDVAYRYGGEDYHVHDLGVLVGHAPAKAEGQLQMPLLLIRSGDLRAAVTIDQVIGNREIVVKPVGPQVASVPGIFGATIMGDGRVVVILDIAPLVRRRAALLQDFALNAPPPPVPAETRRVPLVMVVDDSVTMRKVTGRVLERHNFEVVTAKDGIDALERLAERVPDLMLLDIEMPRMDGYELATQMKADPHLRDVPIVMITSRTGEKHRQRAFEIGVERYLGKPYQEPELIRNVFELLGISRSHG</sequence>
<evidence type="ECO:0000259" key="14">
    <source>
        <dbReference type="PROSITE" id="PS50894"/>
    </source>
</evidence>
<dbReference type="InterPro" id="IPR036890">
    <property type="entry name" value="HATPase_C_sf"/>
</dbReference>
<keyword evidence="3 8" id="KW-0597">Phosphoprotein</keyword>
<evidence type="ECO:0000256" key="7">
    <source>
        <dbReference type="PROSITE-ProRule" id="PRU00110"/>
    </source>
</evidence>
<dbReference type="InterPro" id="IPR036641">
    <property type="entry name" value="HPT_dom_sf"/>
</dbReference>
<dbReference type="Gene3D" id="3.40.50.2300">
    <property type="match status" value="1"/>
</dbReference>
<evidence type="ECO:0000256" key="3">
    <source>
        <dbReference type="ARBA" id="ARBA00022553"/>
    </source>
</evidence>
<dbReference type="InterPro" id="IPR001789">
    <property type="entry name" value="Sig_transdc_resp-reg_receiver"/>
</dbReference>
<accession>A0ABY3X775</accession>
<dbReference type="Gene3D" id="1.20.120.160">
    <property type="entry name" value="HPT domain"/>
    <property type="match status" value="4"/>
</dbReference>
<evidence type="ECO:0000313" key="16">
    <source>
        <dbReference type="Proteomes" id="UP000829194"/>
    </source>
</evidence>
<feature type="domain" description="Response regulatory" evidence="12">
    <location>
        <begin position="2159"/>
        <end position="2275"/>
    </location>
</feature>
<feature type="region of interest" description="Disordered" evidence="10">
    <location>
        <begin position="571"/>
        <end position="603"/>
    </location>
</feature>
<dbReference type="PROSITE" id="PS50851">
    <property type="entry name" value="CHEW"/>
    <property type="match status" value="1"/>
</dbReference>
<dbReference type="InterPro" id="IPR011006">
    <property type="entry name" value="CheY-like_superfamily"/>
</dbReference>
<dbReference type="SUPFAM" id="SSF55874">
    <property type="entry name" value="ATPase domain of HSP90 chaperone/DNA topoisomerase II/histidine kinase"/>
    <property type="match status" value="1"/>
</dbReference>
<keyword evidence="9" id="KW-0175">Coiled coil</keyword>
<evidence type="ECO:0000256" key="9">
    <source>
        <dbReference type="SAM" id="Coils"/>
    </source>
</evidence>
<evidence type="ECO:0000259" key="13">
    <source>
        <dbReference type="PROSITE" id="PS50851"/>
    </source>
</evidence>
<evidence type="ECO:0000256" key="10">
    <source>
        <dbReference type="SAM" id="MobiDB-lite"/>
    </source>
</evidence>
<dbReference type="SUPFAM" id="SSF52172">
    <property type="entry name" value="CheY-like"/>
    <property type="match status" value="1"/>
</dbReference>
<evidence type="ECO:0000256" key="8">
    <source>
        <dbReference type="PROSITE-ProRule" id="PRU00169"/>
    </source>
</evidence>
<dbReference type="EMBL" id="CP093547">
    <property type="protein sequence ID" value="UNP28414.1"/>
    <property type="molecule type" value="Genomic_DNA"/>
</dbReference>
<dbReference type="PANTHER" id="PTHR43395">
    <property type="entry name" value="SENSOR HISTIDINE KINASE CHEA"/>
    <property type="match status" value="1"/>
</dbReference>
<dbReference type="SMART" id="SM00387">
    <property type="entry name" value="HATPase_c"/>
    <property type="match status" value="1"/>
</dbReference>
<dbReference type="Gene3D" id="3.30.565.10">
    <property type="entry name" value="Histidine kinase-like ATPase, C-terminal domain"/>
    <property type="match status" value="1"/>
</dbReference>
<keyword evidence="5" id="KW-0418">Kinase</keyword>
<name>A0ABY3X775_9GAMM</name>
<dbReference type="Pfam" id="PF01627">
    <property type="entry name" value="Hpt"/>
    <property type="match status" value="3"/>
</dbReference>
<feature type="coiled-coil region" evidence="9">
    <location>
        <begin position="1084"/>
        <end position="1461"/>
    </location>
</feature>
<dbReference type="Proteomes" id="UP000829194">
    <property type="component" value="Chromosome"/>
</dbReference>
<feature type="modified residue" description="Phosphohistidine" evidence="7">
    <location>
        <position position="1548"/>
    </location>
</feature>
<dbReference type="SMART" id="SM01231">
    <property type="entry name" value="H-kinase_dim"/>
    <property type="match status" value="1"/>
</dbReference>
<dbReference type="PROSITE" id="PS50110">
    <property type="entry name" value="RESPONSE_REGULATORY"/>
    <property type="match status" value="1"/>
</dbReference>
<dbReference type="SUPFAM" id="SSF47226">
    <property type="entry name" value="Histidine-containing phosphotransfer domain, HPT domain"/>
    <property type="match status" value="5"/>
</dbReference>
<evidence type="ECO:0000313" key="15">
    <source>
        <dbReference type="EMBL" id="UNP28414.1"/>
    </source>
</evidence>
<evidence type="ECO:0000256" key="6">
    <source>
        <dbReference type="ARBA" id="ARBA00023012"/>
    </source>
</evidence>
<evidence type="ECO:0000259" key="11">
    <source>
        <dbReference type="PROSITE" id="PS50109"/>
    </source>
</evidence>
<comment type="catalytic activity">
    <reaction evidence="1">
        <text>ATP + protein L-histidine = ADP + protein N-phospho-L-histidine.</text>
        <dbReference type="EC" id="2.7.13.3"/>
    </reaction>
</comment>
<keyword evidence="4" id="KW-0808">Transferase</keyword>
<feature type="domain" description="HPt" evidence="14">
    <location>
        <begin position="1501"/>
        <end position="1605"/>
    </location>
</feature>